<feature type="compositionally biased region" description="Low complexity" evidence="1">
    <location>
        <begin position="481"/>
        <end position="529"/>
    </location>
</feature>
<feature type="region of interest" description="Disordered" evidence="1">
    <location>
        <begin position="481"/>
        <end position="538"/>
    </location>
</feature>
<reference evidence="3 4" key="1">
    <citation type="submission" date="2020-12" db="EMBL/GenBank/DDBJ databases">
        <title>Metabolic potential, ecology and presence of endohyphal bacteria is reflected in genomic diversity of Mucoromycotina.</title>
        <authorList>
            <person name="Muszewska A."/>
            <person name="Okrasinska A."/>
            <person name="Steczkiewicz K."/>
            <person name="Drgas O."/>
            <person name="Orlowska M."/>
            <person name="Perlinska-Lenart U."/>
            <person name="Aleksandrzak-Piekarczyk T."/>
            <person name="Szatraj K."/>
            <person name="Zielenkiewicz U."/>
            <person name="Pilsyk S."/>
            <person name="Malc E."/>
            <person name="Mieczkowski P."/>
            <person name="Kruszewska J.S."/>
            <person name="Biernat P."/>
            <person name="Pawlowska J."/>
        </authorList>
    </citation>
    <scope>NUCLEOTIDE SEQUENCE [LARGE SCALE GENOMIC DNA]</scope>
    <source>
        <strain evidence="3 4">CBS 142.35</strain>
    </source>
</reference>
<dbReference type="Pfam" id="PF08313">
    <property type="entry name" value="SCA7"/>
    <property type="match status" value="1"/>
</dbReference>
<evidence type="ECO:0000256" key="1">
    <source>
        <dbReference type="SAM" id="MobiDB-lite"/>
    </source>
</evidence>
<comment type="caution">
    <text evidence="3">The sequence shown here is derived from an EMBL/GenBank/DDBJ whole genome shotgun (WGS) entry which is preliminary data.</text>
</comment>
<protein>
    <recommendedName>
        <fullName evidence="2">SCA7 domain-containing protein</fullName>
    </recommendedName>
</protein>
<organism evidence="3 4">
    <name type="scientific">Circinella minor</name>
    <dbReference type="NCBI Taxonomy" id="1195481"/>
    <lineage>
        <taxon>Eukaryota</taxon>
        <taxon>Fungi</taxon>
        <taxon>Fungi incertae sedis</taxon>
        <taxon>Mucoromycota</taxon>
        <taxon>Mucoromycotina</taxon>
        <taxon>Mucoromycetes</taxon>
        <taxon>Mucorales</taxon>
        <taxon>Lichtheimiaceae</taxon>
        <taxon>Circinella</taxon>
    </lineage>
</organism>
<feature type="compositionally biased region" description="Acidic residues" evidence="1">
    <location>
        <begin position="209"/>
        <end position="218"/>
    </location>
</feature>
<dbReference type="InterPro" id="IPR037804">
    <property type="entry name" value="SGF73"/>
</dbReference>
<feature type="domain" description="SCA7" evidence="2">
    <location>
        <begin position="296"/>
        <end position="363"/>
    </location>
</feature>
<dbReference type="AlphaFoldDB" id="A0A8H7SD62"/>
<evidence type="ECO:0000259" key="2">
    <source>
        <dbReference type="PROSITE" id="PS51505"/>
    </source>
</evidence>
<feature type="region of interest" description="Disordered" evidence="1">
    <location>
        <begin position="85"/>
        <end position="108"/>
    </location>
</feature>
<feature type="compositionally biased region" description="Basic residues" evidence="1">
    <location>
        <begin position="283"/>
        <end position="297"/>
    </location>
</feature>
<keyword evidence="4" id="KW-1185">Reference proteome</keyword>
<dbReference type="InterPro" id="IPR013243">
    <property type="entry name" value="SCA7_dom"/>
</dbReference>
<feature type="region of interest" description="Disordered" evidence="1">
    <location>
        <begin position="174"/>
        <end position="302"/>
    </location>
</feature>
<dbReference type="EMBL" id="JAEPRB010000023">
    <property type="protein sequence ID" value="KAG2225868.1"/>
    <property type="molecule type" value="Genomic_DNA"/>
</dbReference>
<dbReference type="GO" id="GO:0000124">
    <property type="term" value="C:SAGA complex"/>
    <property type="evidence" value="ECO:0007669"/>
    <property type="project" value="InterPro"/>
</dbReference>
<name>A0A8H7SD62_9FUNG</name>
<evidence type="ECO:0000313" key="4">
    <source>
        <dbReference type="Proteomes" id="UP000646827"/>
    </source>
</evidence>
<gene>
    <name evidence="3" type="ORF">INT45_007112</name>
</gene>
<dbReference type="Gene3D" id="6.10.140.1270">
    <property type="match status" value="1"/>
</dbReference>
<dbReference type="OrthoDB" id="21678at2759"/>
<dbReference type="Proteomes" id="UP000646827">
    <property type="component" value="Unassembled WGS sequence"/>
</dbReference>
<proteinExistence type="predicted"/>
<dbReference type="PANTHER" id="PTHR47805">
    <property type="entry name" value="SAGA-ASSOCIATED FACTOR 73"/>
    <property type="match status" value="1"/>
</dbReference>
<feature type="compositionally biased region" description="Polar residues" evidence="1">
    <location>
        <begin position="415"/>
        <end position="424"/>
    </location>
</feature>
<sequence>MSANGPSKKQDYLTEEQQNILSKKGTEIERLQTDINSLAKPLITAPDGSTFDWSKHVTPSTLSVFQEDSSWNRLPYNSESGLLKRKYPSDIHNNNNNNNNNSSSSSSWKKMHDIIDSFDEADDSLSDGELSPTVTRFDVSERKTFGTNTMEEDVIIVKCKTCQRPILANSFRAHSETCGKGKKKPRALTQMEGSSSSSNNKSKMKSIFSDDDDDDDDNPIALKRQSESSSNKKKKQTDKKGGNSSGASGTNGGGAGGDTIEEASDSTSVPAKCPPSTNEKTEKKKIKKEKQKAKSTPKQKAPLDLDKQCGVIQGPNNTPCTRSLTCKSHSMGAKRAVSGRSQPYDVLLSAYQKKAIGRPQFIFNSYILNDVPLYQLAAGANATTNKGATTMTKTTKTSTKKLQNRTASPAPVSAAANTHDNTPTNDEHHINSDEEVDSVMNAIRQSCPMPLAEKPFYFVKRRRQCYRLRDILLDTITPKSASMAHSDSNSSLSTIYNNNNNTNLPSPLHSSQQQQAFSHSMMSSPTSTTINHISQPTTGLTGPSLGMIGFSGSINSGAMFASTNGTMRDT</sequence>
<dbReference type="PANTHER" id="PTHR47805:SF1">
    <property type="entry name" value="SAGA-ASSOCIATED FACTOR 73"/>
    <property type="match status" value="1"/>
</dbReference>
<feature type="region of interest" description="Disordered" evidence="1">
    <location>
        <begin position="390"/>
        <end position="430"/>
    </location>
</feature>
<dbReference type="PROSITE" id="PS51505">
    <property type="entry name" value="SCA7"/>
    <property type="match status" value="1"/>
</dbReference>
<accession>A0A8H7SD62</accession>
<dbReference type="GO" id="GO:1904802">
    <property type="term" value="P:RITS complex assembly"/>
    <property type="evidence" value="ECO:0007669"/>
    <property type="project" value="TreeGrafter"/>
</dbReference>
<feature type="compositionally biased region" description="Low complexity" evidence="1">
    <location>
        <begin position="93"/>
        <end position="107"/>
    </location>
</feature>
<dbReference type="GO" id="GO:0031048">
    <property type="term" value="P:regulatory ncRNA-mediated heterochromatin formation"/>
    <property type="evidence" value="ECO:0007669"/>
    <property type="project" value="TreeGrafter"/>
</dbReference>
<evidence type="ECO:0000313" key="3">
    <source>
        <dbReference type="EMBL" id="KAG2225868.1"/>
    </source>
</evidence>
<dbReference type="GO" id="GO:0006357">
    <property type="term" value="P:regulation of transcription by RNA polymerase II"/>
    <property type="evidence" value="ECO:0007669"/>
    <property type="project" value="TreeGrafter"/>
</dbReference>